<reference evidence="4 5" key="1">
    <citation type="journal article" date="2022" name="Environ. Microbiol. Rep.">
        <title>Eco-phylogenetic analyses reveal divergent evolution of vitamin B12 metabolism in the marine bacterial family 'Psychromonadaceae'.</title>
        <authorList>
            <person name="Jin X."/>
            <person name="Yang Y."/>
            <person name="Cao H."/>
            <person name="Gao B."/>
            <person name="Zhao Z."/>
        </authorList>
    </citation>
    <scope>NUCLEOTIDE SEQUENCE [LARGE SCALE GENOMIC DNA]</scope>
    <source>
        <strain evidence="4 5">MKS20</strain>
    </source>
</reference>
<keyword evidence="5" id="KW-1185">Reference proteome</keyword>
<evidence type="ECO:0000256" key="1">
    <source>
        <dbReference type="SAM" id="MobiDB-lite"/>
    </source>
</evidence>
<organism evidence="4 5">
    <name type="scientific">Motilimonas cestriensis</name>
    <dbReference type="NCBI Taxonomy" id="2742685"/>
    <lineage>
        <taxon>Bacteria</taxon>
        <taxon>Pseudomonadati</taxon>
        <taxon>Pseudomonadota</taxon>
        <taxon>Gammaproteobacteria</taxon>
        <taxon>Alteromonadales</taxon>
        <taxon>Alteromonadales genera incertae sedis</taxon>
        <taxon>Motilimonas</taxon>
    </lineage>
</organism>
<evidence type="ECO:0000256" key="2">
    <source>
        <dbReference type="SAM" id="SignalP"/>
    </source>
</evidence>
<feature type="domain" description="Lcl C-terminal" evidence="3">
    <location>
        <begin position="896"/>
        <end position="1055"/>
    </location>
</feature>
<dbReference type="RefSeq" id="WP_233054439.1">
    <property type="nucleotide sequence ID" value="NZ_JAIMJA010000024.1"/>
</dbReference>
<evidence type="ECO:0000313" key="4">
    <source>
        <dbReference type="EMBL" id="MCE2596758.1"/>
    </source>
</evidence>
<feature type="compositionally biased region" description="Basic and acidic residues" evidence="1">
    <location>
        <begin position="839"/>
        <end position="848"/>
    </location>
</feature>
<feature type="signal peptide" evidence="2">
    <location>
        <begin position="1"/>
        <end position="20"/>
    </location>
</feature>
<dbReference type="InterPro" id="IPR011460">
    <property type="entry name" value="Lcl_C"/>
</dbReference>
<keyword evidence="2" id="KW-0732">Signal</keyword>
<dbReference type="Gene3D" id="2.60.40.10">
    <property type="entry name" value="Immunoglobulins"/>
    <property type="match status" value="1"/>
</dbReference>
<feature type="chain" id="PRO_5047017275" evidence="2">
    <location>
        <begin position="21"/>
        <end position="1068"/>
    </location>
</feature>
<proteinExistence type="predicted"/>
<dbReference type="PROSITE" id="PS00018">
    <property type="entry name" value="EF_HAND_1"/>
    <property type="match status" value="1"/>
</dbReference>
<protein>
    <submittedName>
        <fullName evidence="4">DUF1566 domain-containing protein</fullName>
    </submittedName>
</protein>
<feature type="region of interest" description="Disordered" evidence="1">
    <location>
        <begin position="836"/>
        <end position="860"/>
    </location>
</feature>
<name>A0ABS8WDV8_9GAMM</name>
<dbReference type="InterPro" id="IPR013783">
    <property type="entry name" value="Ig-like_fold"/>
</dbReference>
<dbReference type="Proteomes" id="UP001201273">
    <property type="component" value="Unassembled WGS sequence"/>
</dbReference>
<dbReference type="EMBL" id="JAIMJA010000024">
    <property type="protein sequence ID" value="MCE2596758.1"/>
    <property type="molecule type" value="Genomic_DNA"/>
</dbReference>
<sequence>MQFKPSAIMLALSFGLTACGGGGGDTTTAITTPAPVPNNHVTPTPVITPTAAPDDLTPVVTPPPTTASEITITGQVYGATNNPFNVKICAGNTCADETTITEDGTFSYLAKLSQWPTEQPLVIEVASIAQPALKYRSVLGSWTELSLLDSNSDLLLDVSEHSDLYITPINLVMSTLALQQSSTTLQSRSNVTPAALDTPTKAQITQLKQLLSDNDALSKLALNTEQVTQLNDYVLELNKDKANSWDPNVYSGEIRLAFSTEQLTYLQAAQLDQIQFFTLNAQQIETLHKSSSANKIVQLPSEKLAEIQQRPVFTTEYLLSLAALLSATHPNQDGASIPVISTDLNALISALVQSRLTTPTQTALEAYQAHALAANVSLPTEIESLFNTQFMAFKNANYESEFKATLLALKPLKHLSLAGAFPTQFQQVKISVLLGAKDSPDKDSYHYTGEHPPRIISIPLTDASGKTSHQIDASAGQYQVNLSLLDTAGTFEFCQPGKRGEEWGAITDDNVQDTLTVVATDLATGVELRSVLGSMCELAKLDSNANGVLESQEYSRLNLSFLSTANTALLAKSTLTGAGFPSDWRPYTIAELDEKIAALPAPQAELIASMAALQAAQNLYGEPLSFAEEVSFYYDLLALLNIKKGGEYGRLSNNNLIPTVNDILTKLGEHSAVTPILLQNNDKNISHIMAEGLALLNQSSTDKLMLQQPAGNWFESYENSHLAAVCFDVLNDQQIIGLGIAGQGKAADGSYWVSLIWHPQAGAASYQVAWDAQAFNDINQAASNITVSDNRATIKGLTQWQAYQIRVSSNVGQASAPLTYTAGQKFISDTKVTAGLASDDSHRGRDSDTSCDPLSGQAVNSDRDGALGARYLKLDHASQPLARQDLSVKQLDFACAVDLQTGLVWQTRKQLKDSDPYSIHDEKNQFAYDETADPATFNGSCALPGQDALSSDPMVCNVANQIKWVNESNLCGLSNWRLPNVQEIYSLANLRGDQSVNFDTRYFPLSELIYSNYELHGLWLQEQHHSENKAMSMMPNLHVSTAWDKKTKPNTVQLVSDGFNFTTTQGNN</sequence>
<evidence type="ECO:0000259" key="3">
    <source>
        <dbReference type="Pfam" id="PF07603"/>
    </source>
</evidence>
<dbReference type="Pfam" id="PF07603">
    <property type="entry name" value="Lcl_C"/>
    <property type="match status" value="1"/>
</dbReference>
<comment type="caution">
    <text evidence="4">The sequence shown here is derived from an EMBL/GenBank/DDBJ whole genome shotgun (WGS) entry which is preliminary data.</text>
</comment>
<accession>A0ABS8WDV8</accession>
<evidence type="ECO:0000313" key="5">
    <source>
        <dbReference type="Proteomes" id="UP001201273"/>
    </source>
</evidence>
<dbReference type="InterPro" id="IPR018247">
    <property type="entry name" value="EF_Hand_1_Ca_BS"/>
</dbReference>
<gene>
    <name evidence="4" type="ORF">K6Y31_18400</name>
</gene>
<dbReference type="PROSITE" id="PS51257">
    <property type="entry name" value="PROKAR_LIPOPROTEIN"/>
    <property type="match status" value="1"/>
</dbReference>